<evidence type="ECO:0000256" key="3">
    <source>
        <dbReference type="ARBA" id="ARBA00022833"/>
    </source>
</evidence>
<evidence type="ECO:0000313" key="6">
    <source>
        <dbReference type="EMBL" id="KAF2900564.1"/>
    </source>
</evidence>
<dbReference type="PANTHER" id="PTHR45877:SF2">
    <property type="entry name" value="E3 UBIQUITIN-PROTEIN LIGASE SINA-RELATED"/>
    <property type="match status" value="1"/>
</dbReference>
<dbReference type="OrthoDB" id="4788989at2759"/>
<accession>A0A8K0D7C8</accession>
<evidence type="ECO:0000313" key="7">
    <source>
        <dbReference type="Proteomes" id="UP000801492"/>
    </source>
</evidence>
<protein>
    <recommendedName>
        <fullName evidence="5">SIAH-type domain-containing protein</fullName>
    </recommendedName>
</protein>
<dbReference type="GO" id="GO:0016567">
    <property type="term" value="P:protein ubiquitination"/>
    <property type="evidence" value="ECO:0007669"/>
    <property type="project" value="UniProtKB-UniPathway"/>
</dbReference>
<reference evidence="6" key="1">
    <citation type="submission" date="2019-08" db="EMBL/GenBank/DDBJ databases">
        <title>The genome of the North American firefly Photinus pyralis.</title>
        <authorList>
            <consortium name="Photinus pyralis genome working group"/>
            <person name="Fallon T.R."/>
            <person name="Sander Lower S.E."/>
            <person name="Weng J.-K."/>
        </authorList>
    </citation>
    <scope>NUCLEOTIDE SEQUENCE</scope>
    <source>
        <strain evidence="6">TRF0915ILg1</strain>
        <tissue evidence="6">Whole body</tissue>
    </source>
</reference>
<dbReference type="UniPathway" id="UPA00143"/>
<dbReference type="InterPro" id="IPR013083">
    <property type="entry name" value="Znf_RING/FYVE/PHD"/>
</dbReference>
<dbReference type="Proteomes" id="UP000801492">
    <property type="component" value="Unassembled WGS sequence"/>
</dbReference>
<feature type="domain" description="SIAH-type" evidence="5">
    <location>
        <begin position="63"/>
        <end position="121"/>
    </location>
</feature>
<dbReference type="GO" id="GO:0043161">
    <property type="term" value="P:proteasome-mediated ubiquitin-dependent protein catabolic process"/>
    <property type="evidence" value="ECO:0007669"/>
    <property type="project" value="TreeGrafter"/>
</dbReference>
<dbReference type="SUPFAM" id="SSF49599">
    <property type="entry name" value="TRAF domain-like"/>
    <property type="match status" value="1"/>
</dbReference>
<dbReference type="InterPro" id="IPR004162">
    <property type="entry name" value="SINA-like_animal"/>
</dbReference>
<evidence type="ECO:0000259" key="5">
    <source>
        <dbReference type="PROSITE" id="PS51081"/>
    </source>
</evidence>
<evidence type="ECO:0000256" key="2">
    <source>
        <dbReference type="ARBA" id="ARBA00022771"/>
    </source>
</evidence>
<dbReference type="InterPro" id="IPR013010">
    <property type="entry name" value="Znf_SIAH"/>
</dbReference>
<evidence type="ECO:0000256" key="4">
    <source>
        <dbReference type="PROSITE-ProRule" id="PRU00455"/>
    </source>
</evidence>
<dbReference type="GO" id="GO:0031624">
    <property type="term" value="F:ubiquitin conjugating enzyme binding"/>
    <property type="evidence" value="ECO:0007669"/>
    <property type="project" value="TreeGrafter"/>
</dbReference>
<dbReference type="PANTHER" id="PTHR45877">
    <property type="entry name" value="E3 UBIQUITIN-PROTEIN LIGASE SIAH2"/>
    <property type="match status" value="1"/>
</dbReference>
<dbReference type="GO" id="GO:0061630">
    <property type="term" value="F:ubiquitin protein ligase activity"/>
    <property type="evidence" value="ECO:0007669"/>
    <property type="project" value="TreeGrafter"/>
</dbReference>
<dbReference type="AlphaFoldDB" id="A0A8K0D7C8"/>
<keyword evidence="1" id="KW-0479">Metal-binding</keyword>
<gene>
    <name evidence="6" type="ORF">ILUMI_05635</name>
</gene>
<sequence length="486" mass="56133">MDDITDIMGNNLLTELNCSICKSLLSAPPILLDHDGHNICGRCKINTDLKHIHNVHYEVLATQFEFPCQFIKEGCTVKKSFGTIKLHEEKCLYRTVKCDIGKCEWYGKLHGFILHCSNTHQDSVMNINDLRKLENDGEGCYILDVIGFYFLIKWKLVKSKFELQLENILHTEINFVFDINLFKLNNTKVPIKTLDNIKPNTKDVSFNFQESHKSLVISFTINSLSFITANNIDSDYSQKIICSYCNHQMVSPIWQCHLGHITCVDCTEYDYDLCKGCDDVGVAFTRVPELEVLTLISTYTCKSCAENFTFVDIQEHEKNCIKRVYECPHCKDWHGRISEVIPHDSESCKRSYSHECMMAAEVTISGNDNTCEYRLVAYNDLFCIIFEELSLGINVMIDYYGCSSLLGWYEYEAVLYHDVDPNFPFNKTYKNAHRCYNQYLIEIPNSDIDKFGEKRPFKITVKIHLLHGIARNMSVGKILKLNNMNQ</sequence>
<dbReference type="Gene3D" id="3.30.40.10">
    <property type="entry name" value="Zinc/RING finger domain, C3HC4 (zinc finger)"/>
    <property type="match status" value="2"/>
</dbReference>
<dbReference type="EMBL" id="VTPC01002113">
    <property type="protein sequence ID" value="KAF2900564.1"/>
    <property type="molecule type" value="Genomic_DNA"/>
</dbReference>
<keyword evidence="3" id="KW-0862">Zinc</keyword>
<name>A0A8K0D7C8_IGNLU</name>
<dbReference type="GO" id="GO:0008270">
    <property type="term" value="F:zinc ion binding"/>
    <property type="evidence" value="ECO:0007669"/>
    <property type="project" value="UniProtKB-KW"/>
</dbReference>
<keyword evidence="2 4" id="KW-0863">Zinc-finger</keyword>
<dbReference type="GO" id="GO:0005737">
    <property type="term" value="C:cytoplasm"/>
    <property type="evidence" value="ECO:0007669"/>
    <property type="project" value="TreeGrafter"/>
</dbReference>
<dbReference type="Pfam" id="PF21361">
    <property type="entry name" value="Sina_ZnF"/>
    <property type="match status" value="1"/>
</dbReference>
<organism evidence="6 7">
    <name type="scientific">Ignelater luminosus</name>
    <name type="common">Cucubano</name>
    <name type="synonym">Pyrophorus luminosus</name>
    <dbReference type="NCBI Taxonomy" id="2038154"/>
    <lineage>
        <taxon>Eukaryota</taxon>
        <taxon>Metazoa</taxon>
        <taxon>Ecdysozoa</taxon>
        <taxon>Arthropoda</taxon>
        <taxon>Hexapoda</taxon>
        <taxon>Insecta</taxon>
        <taxon>Pterygota</taxon>
        <taxon>Neoptera</taxon>
        <taxon>Endopterygota</taxon>
        <taxon>Coleoptera</taxon>
        <taxon>Polyphaga</taxon>
        <taxon>Elateriformia</taxon>
        <taxon>Elateroidea</taxon>
        <taxon>Elateridae</taxon>
        <taxon>Agrypninae</taxon>
        <taxon>Pyrophorini</taxon>
        <taxon>Ignelater</taxon>
    </lineage>
</organism>
<proteinExistence type="predicted"/>
<keyword evidence="7" id="KW-1185">Reference proteome</keyword>
<dbReference type="PROSITE" id="PS51081">
    <property type="entry name" value="ZF_SIAH"/>
    <property type="match status" value="1"/>
</dbReference>
<comment type="caution">
    <text evidence="6">The sequence shown here is derived from an EMBL/GenBank/DDBJ whole genome shotgun (WGS) entry which is preliminary data.</text>
</comment>
<evidence type="ECO:0000256" key="1">
    <source>
        <dbReference type="ARBA" id="ARBA00022723"/>
    </source>
</evidence>